<organism evidence="7 8">
    <name type="scientific">Roseospira marina</name>
    <dbReference type="NCBI Taxonomy" id="140057"/>
    <lineage>
        <taxon>Bacteria</taxon>
        <taxon>Pseudomonadati</taxon>
        <taxon>Pseudomonadota</taxon>
        <taxon>Alphaproteobacteria</taxon>
        <taxon>Rhodospirillales</taxon>
        <taxon>Rhodospirillaceae</taxon>
        <taxon>Roseospira</taxon>
    </lineage>
</organism>
<dbReference type="InterPro" id="IPR045229">
    <property type="entry name" value="TPP_enz"/>
</dbReference>
<evidence type="ECO:0000256" key="2">
    <source>
        <dbReference type="ARBA" id="ARBA00023052"/>
    </source>
</evidence>
<comment type="similarity">
    <text evidence="1 3">Belongs to the TPP enzyme family.</text>
</comment>
<evidence type="ECO:0000313" key="8">
    <source>
        <dbReference type="Proteomes" id="UP000324065"/>
    </source>
</evidence>
<evidence type="ECO:0000256" key="3">
    <source>
        <dbReference type="RuleBase" id="RU362132"/>
    </source>
</evidence>
<dbReference type="Gene3D" id="3.40.50.970">
    <property type="match status" value="2"/>
</dbReference>
<dbReference type="InterPro" id="IPR012000">
    <property type="entry name" value="Thiamin_PyroP_enz_cen_dom"/>
</dbReference>
<protein>
    <submittedName>
        <fullName evidence="7">Thiamine pyrophosphate-binding protein</fullName>
    </submittedName>
</protein>
<dbReference type="Gene3D" id="3.40.50.1220">
    <property type="entry name" value="TPP-binding domain"/>
    <property type="match status" value="1"/>
</dbReference>
<dbReference type="InterPro" id="IPR029061">
    <property type="entry name" value="THDP-binding"/>
</dbReference>
<dbReference type="OrthoDB" id="4494979at2"/>
<evidence type="ECO:0000259" key="6">
    <source>
        <dbReference type="Pfam" id="PF02776"/>
    </source>
</evidence>
<dbReference type="CDD" id="cd07035">
    <property type="entry name" value="TPP_PYR_POX_like"/>
    <property type="match status" value="1"/>
</dbReference>
<dbReference type="PANTHER" id="PTHR18968">
    <property type="entry name" value="THIAMINE PYROPHOSPHATE ENZYMES"/>
    <property type="match status" value="1"/>
</dbReference>
<feature type="domain" description="Thiamine pyrophosphate enzyme central" evidence="4">
    <location>
        <begin position="194"/>
        <end position="330"/>
    </location>
</feature>
<dbReference type="NCBIfam" id="NF006052">
    <property type="entry name" value="PRK08199.1"/>
    <property type="match status" value="1"/>
</dbReference>
<dbReference type="AlphaFoldDB" id="A0A5M6IG88"/>
<dbReference type="GO" id="GO:0003984">
    <property type="term" value="F:acetolactate synthase activity"/>
    <property type="evidence" value="ECO:0007669"/>
    <property type="project" value="TreeGrafter"/>
</dbReference>
<dbReference type="Pfam" id="PF00205">
    <property type="entry name" value="TPP_enzyme_M"/>
    <property type="match status" value="1"/>
</dbReference>
<evidence type="ECO:0000259" key="5">
    <source>
        <dbReference type="Pfam" id="PF02775"/>
    </source>
</evidence>
<dbReference type="GO" id="GO:0050660">
    <property type="term" value="F:flavin adenine dinucleotide binding"/>
    <property type="evidence" value="ECO:0007669"/>
    <property type="project" value="TreeGrafter"/>
</dbReference>
<dbReference type="RefSeq" id="WP_150061380.1">
    <property type="nucleotide sequence ID" value="NZ_JACHII010000005.1"/>
</dbReference>
<dbReference type="PANTHER" id="PTHR18968:SF120">
    <property type="entry name" value="ACETOLACTATE SYNTHASE LARGE SUBUNIT"/>
    <property type="match status" value="1"/>
</dbReference>
<dbReference type="GO" id="GO:0005948">
    <property type="term" value="C:acetolactate synthase complex"/>
    <property type="evidence" value="ECO:0007669"/>
    <property type="project" value="TreeGrafter"/>
</dbReference>
<dbReference type="InterPro" id="IPR029035">
    <property type="entry name" value="DHS-like_NAD/FAD-binding_dom"/>
</dbReference>
<sequence>MERITATGGEWVVGCLNRLGVRRVYGVPGESFLPVLDALHDSAIRFVGCRHESGATMAAEAEAKLTGRPGVAFVTRGPGATNAMAGLHVAQQDSTPLVLFVGQIARGTRHREAFQEVDVARLFGDVAKWAADITRADRVPEMISRAFHVATGGRPGPVVLGLPEDMLRDDATNITLPKGFAPTELHPGHQDMIRLAALVDGAERPLAIVGGSCWDETAVTAFTRFAEVRGLPVACAFRRQMLFDHAHPYYAGDLGLGANPALLKRVRDADVILAVGSRLGDVPTQGYTLLDIPRPRQTLIHVHADPEELGRVYRSSLGIAATPRAFCAALGALPPPLRRRDDGVVRAAHHAYRMWSTPPETGPGAVHMGPIMTHLQEVLPDTTIITNGAGNFATWVHRFHRFRRYGTQAAPTSGSMGYAMPAAVGAQLACPDRPVVCVTGDGDIQMTLPELGTMAQNRLPILILVVNNGMYGTIRMHQERAYPGRISATDLTNPDFAMLARSYGAFGETVTETAAFAPAFARACDHVEQQKGPALLDIHLDPEAITPTRTLSQIRAGG</sequence>
<dbReference type="InterPro" id="IPR011766">
    <property type="entry name" value="TPP_enzyme_TPP-bd"/>
</dbReference>
<gene>
    <name evidence="7" type="ORF">F1188_05470</name>
</gene>
<dbReference type="SUPFAM" id="SSF52467">
    <property type="entry name" value="DHS-like NAD/FAD-binding domain"/>
    <property type="match status" value="1"/>
</dbReference>
<keyword evidence="2 3" id="KW-0786">Thiamine pyrophosphate</keyword>
<dbReference type="Pfam" id="PF02776">
    <property type="entry name" value="TPP_enzyme_N"/>
    <property type="match status" value="1"/>
</dbReference>
<keyword evidence="8" id="KW-1185">Reference proteome</keyword>
<dbReference type="GO" id="GO:0009099">
    <property type="term" value="P:L-valine biosynthetic process"/>
    <property type="evidence" value="ECO:0007669"/>
    <property type="project" value="TreeGrafter"/>
</dbReference>
<dbReference type="Pfam" id="PF02775">
    <property type="entry name" value="TPP_enzyme_C"/>
    <property type="match status" value="1"/>
</dbReference>
<dbReference type="CDD" id="cd00568">
    <property type="entry name" value="TPP_enzymes"/>
    <property type="match status" value="1"/>
</dbReference>
<reference evidence="7 8" key="1">
    <citation type="submission" date="2019-09" db="EMBL/GenBank/DDBJ databases">
        <title>Genome sequence of Roseospira marina, one of the more divergent members of the non-sulfur purple photosynthetic bacterial family, the Rhodospirillaceae.</title>
        <authorList>
            <person name="Meyer T."/>
            <person name="Kyndt J."/>
        </authorList>
    </citation>
    <scope>NUCLEOTIDE SEQUENCE [LARGE SCALE GENOMIC DNA]</scope>
    <source>
        <strain evidence="7 8">DSM 15113</strain>
    </source>
</reference>
<dbReference type="EMBL" id="VWPJ01000003">
    <property type="protein sequence ID" value="KAA5606779.1"/>
    <property type="molecule type" value="Genomic_DNA"/>
</dbReference>
<dbReference type="FunFam" id="3.40.50.970:FF:000007">
    <property type="entry name" value="Acetolactate synthase"/>
    <property type="match status" value="1"/>
</dbReference>
<evidence type="ECO:0000259" key="4">
    <source>
        <dbReference type="Pfam" id="PF00205"/>
    </source>
</evidence>
<proteinExistence type="inferred from homology"/>
<feature type="domain" description="Thiamine pyrophosphate enzyme N-terminal TPP-binding" evidence="6">
    <location>
        <begin position="7"/>
        <end position="120"/>
    </location>
</feature>
<feature type="domain" description="Thiamine pyrophosphate enzyme TPP-binding" evidence="5">
    <location>
        <begin position="388"/>
        <end position="538"/>
    </location>
</feature>
<dbReference type="GO" id="GO:0030976">
    <property type="term" value="F:thiamine pyrophosphate binding"/>
    <property type="evidence" value="ECO:0007669"/>
    <property type="project" value="InterPro"/>
</dbReference>
<dbReference type="SUPFAM" id="SSF52518">
    <property type="entry name" value="Thiamin diphosphate-binding fold (THDP-binding)"/>
    <property type="match status" value="2"/>
</dbReference>
<dbReference type="GO" id="GO:0009097">
    <property type="term" value="P:isoleucine biosynthetic process"/>
    <property type="evidence" value="ECO:0007669"/>
    <property type="project" value="TreeGrafter"/>
</dbReference>
<dbReference type="InterPro" id="IPR012001">
    <property type="entry name" value="Thiamin_PyroP_enz_TPP-bd_dom"/>
</dbReference>
<name>A0A5M6IG88_9PROT</name>
<accession>A0A5M6IG88</accession>
<comment type="caution">
    <text evidence="7">The sequence shown here is derived from an EMBL/GenBank/DDBJ whole genome shotgun (WGS) entry which is preliminary data.</text>
</comment>
<dbReference type="Proteomes" id="UP000324065">
    <property type="component" value="Unassembled WGS sequence"/>
</dbReference>
<evidence type="ECO:0000256" key="1">
    <source>
        <dbReference type="ARBA" id="ARBA00007812"/>
    </source>
</evidence>
<dbReference type="GO" id="GO:0000287">
    <property type="term" value="F:magnesium ion binding"/>
    <property type="evidence" value="ECO:0007669"/>
    <property type="project" value="InterPro"/>
</dbReference>
<evidence type="ECO:0000313" key="7">
    <source>
        <dbReference type="EMBL" id="KAA5606779.1"/>
    </source>
</evidence>